<dbReference type="Proteomes" id="UP001178507">
    <property type="component" value="Unassembled WGS sequence"/>
</dbReference>
<keyword evidence="3" id="KW-1185">Reference proteome</keyword>
<organism evidence="2 3">
    <name type="scientific">Effrenium voratum</name>
    <dbReference type="NCBI Taxonomy" id="2562239"/>
    <lineage>
        <taxon>Eukaryota</taxon>
        <taxon>Sar</taxon>
        <taxon>Alveolata</taxon>
        <taxon>Dinophyceae</taxon>
        <taxon>Suessiales</taxon>
        <taxon>Symbiodiniaceae</taxon>
        <taxon>Effrenium</taxon>
    </lineage>
</organism>
<feature type="compositionally biased region" description="Basic and acidic residues" evidence="1">
    <location>
        <begin position="276"/>
        <end position="291"/>
    </location>
</feature>
<feature type="region of interest" description="Disordered" evidence="1">
    <location>
        <begin position="270"/>
        <end position="299"/>
    </location>
</feature>
<sequence length="299" mass="33788">MVLRRLAACCCGSEEDPDVPVPRRVRKPILPLDRVPAAPAKTLEELAKRFDLQLAPPGSETPVAVASKSFERNSSRLLLVLPGPGDAGVWDAHLGEHGSTEPMLMWAEANDYACAYFGHEAFCTSPVEAWDRVVRGSPARFVTVVVGAGMLQYLQQALKNVHPLLFSRFRTICVFGSDTTEDFDSLPQELRSHFKASIVTVPFTWQKLELQVAYQFLHELFRDKEDMWHTLELKKFAGFQALKENDLPGLRRIGLDERVKRLDRDRNNDELAQLLQKHEEARRKPEAKIDNSDDEPGVD</sequence>
<accession>A0AA36HWI8</accession>
<comment type="caution">
    <text evidence="2">The sequence shown here is derived from an EMBL/GenBank/DDBJ whole genome shotgun (WGS) entry which is preliminary data.</text>
</comment>
<dbReference type="AlphaFoldDB" id="A0AA36HWI8"/>
<name>A0AA36HWI8_9DINO</name>
<evidence type="ECO:0000256" key="1">
    <source>
        <dbReference type="SAM" id="MobiDB-lite"/>
    </source>
</evidence>
<dbReference type="EMBL" id="CAUJNA010000409">
    <property type="protein sequence ID" value="CAJ1376617.1"/>
    <property type="molecule type" value="Genomic_DNA"/>
</dbReference>
<gene>
    <name evidence="2" type="ORF">EVOR1521_LOCUS5638</name>
</gene>
<evidence type="ECO:0000313" key="2">
    <source>
        <dbReference type="EMBL" id="CAJ1376617.1"/>
    </source>
</evidence>
<evidence type="ECO:0000313" key="3">
    <source>
        <dbReference type="Proteomes" id="UP001178507"/>
    </source>
</evidence>
<proteinExistence type="predicted"/>
<protein>
    <submittedName>
        <fullName evidence="2">Uncharacterized protein</fullName>
    </submittedName>
</protein>
<reference evidence="2" key="1">
    <citation type="submission" date="2023-08" db="EMBL/GenBank/DDBJ databases">
        <authorList>
            <person name="Chen Y."/>
            <person name="Shah S."/>
            <person name="Dougan E. K."/>
            <person name="Thang M."/>
            <person name="Chan C."/>
        </authorList>
    </citation>
    <scope>NUCLEOTIDE SEQUENCE</scope>
</reference>